<accession>A0ABY7GGB3</accession>
<organism evidence="1 2">
    <name type="scientific">Methylomonas rapida</name>
    <dbReference type="NCBI Taxonomy" id="2963939"/>
    <lineage>
        <taxon>Bacteria</taxon>
        <taxon>Pseudomonadati</taxon>
        <taxon>Pseudomonadota</taxon>
        <taxon>Gammaproteobacteria</taxon>
        <taxon>Methylococcales</taxon>
        <taxon>Methylococcaceae</taxon>
        <taxon>Methylomonas</taxon>
    </lineage>
</organism>
<protein>
    <submittedName>
        <fullName evidence="1">Uncharacterized protein</fullName>
    </submittedName>
</protein>
<evidence type="ECO:0000313" key="1">
    <source>
        <dbReference type="EMBL" id="WAR44289.1"/>
    </source>
</evidence>
<keyword evidence="2" id="KW-1185">Reference proteome</keyword>
<dbReference type="Proteomes" id="UP001162780">
    <property type="component" value="Chromosome"/>
</dbReference>
<name>A0ABY7GGB3_9GAMM</name>
<evidence type="ECO:0000313" key="2">
    <source>
        <dbReference type="Proteomes" id="UP001162780"/>
    </source>
</evidence>
<proteinExistence type="predicted"/>
<dbReference type="RefSeq" id="WP_269021887.1">
    <property type="nucleotide sequence ID" value="NZ_CP113517.1"/>
</dbReference>
<reference evidence="1" key="1">
    <citation type="submission" date="2022-11" db="EMBL/GenBank/DDBJ databases">
        <title>Methylomonas rapida sp. nov., Carotenoid-Producing Obligate Methanotrophs with High Growth Characteristics and Biotechnological Potential.</title>
        <authorList>
            <person name="Tikhonova E.N."/>
            <person name="Suleimanov R.Z."/>
            <person name="Miroshnikov K."/>
            <person name="Oshkin I.Y."/>
            <person name="Belova S.E."/>
            <person name="Danilova O.V."/>
            <person name="Ashikhmin A."/>
            <person name="Konopkin A."/>
            <person name="But S.Y."/>
            <person name="Khmelenina V.N."/>
            <person name="Kuznetsov N."/>
            <person name="Pimenov N.V."/>
            <person name="Dedysh S.N."/>
        </authorList>
    </citation>
    <scope>NUCLEOTIDE SEQUENCE</scope>
    <source>
        <strain evidence="1">MP1</strain>
    </source>
</reference>
<sequence>MMALSALIHKSKTVPVATLTVATIATQDTETRPTVAKVASVTVANPTESKNHELLVTVWTPAGNPMQVQARDAEHAAFLLKMNPKPARGNND</sequence>
<gene>
    <name evidence="1" type="ORF">NM686_018270</name>
</gene>
<dbReference type="EMBL" id="CP113517">
    <property type="protein sequence ID" value="WAR44289.1"/>
    <property type="molecule type" value="Genomic_DNA"/>
</dbReference>